<reference evidence="1 2" key="1">
    <citation type="submission" date="2010-09" db="EMBL/GenBank/DDBJ databases">
        <authorList>
            <person name="Weinstock G."/>
            <person name="Sodergren E."/>
            <person name="Clifton S."/>
            <person name="Fulton L."/>
            <person name="Fulton B."/>
            <person name="Courtney L."/>
            <person name="Fronick C."/>
            <person name="Harrison M."/>
            <person name="Strong C."/>
            <person name="Farmer C."/>
            <person name="Delahaunty K."/>
            <person name="Markovic C."/>
            <person name="Hall O."/>
            <person name="Minx P."/>
            <person name="Tomlinson C."/>
            <person name="Mitreva M."/>
            <person name="Hou S."/>
            <person name="Chen J."/>
            <person name="Wollam A."/>
            <person name="Pepin K.H."/>
            <person name="Johnson M."/>
            <person name="Bhonagiri V."/>
            <person name="Zhang X."/>
            <person name="Suruliraj S."/>
            <person name="Warren W."/>
            <person name="Chinwalla A."/>
            <person name="Mardis E.R."/>
            <person name="Wilson R.K."/>
        </authorList>
    </citation>
    <scope>NUCLEOTIDE SEQUENCE [LARGE SCALE GENOMIC DNA]</scope>
    <source>
        <strain evidence="1 2">MS 85-1</strain>
    </source>
</reference>
<protein>
    <submittedName>
        <fullName evidence="1">Uncharacterized protein</fullName>
    </submittedName>
</protein>
<proteinExistence type="predicted"/>
<feature type="non-terminal residue" evidence="1">
    <location>
        <position position="116"/>
    </location>
</feature>
<comment type="caution">
    <text evidence="1">The sequence shown here is derived from an EMBL/GenBank/DDBJ whole genome shotgun (WGS) entry which is preliminary data.</text>
</comment>
<evidence type="ECO:0000313" key="2">
    <source>
        <dbReference type="Proteomes" id="UP000005056"/>
    </source>
</evidence>
<dbReference type="AlphaFoldDB" id="A0AAN3M4H1"/>
<name>A0AAN3M4H1_ECOLX</name>
<gene>
    <name evidence="1" type="ORF">HMPREF9350_05726</name>
</gene>
<sequence length="116" mass="13407">MTIRHHHARAFMWEVELFNCPVSRRLKMAEQALVIGAWLQYCALRTWLIQQQVMCHPAQPALHIVGSAPLLFTNQQMQATVKGLPRIVATNAVFRRPVDFEITERPIVETTNQREC</sequence>
<evidence type="ECO:0000313" key="1">
    <source>
        <dbReference type="EMBL" id="EFU32447.1"/>
    </source>
</evidence>
<organism evidence="1 2">
    <name type="scientific">Escherichia coli MS 85-1</name>
    <dbReference type="NCBI Taxonomy" id="679202"/>
    <lineage>
        <taxon>Bacteria</taxon>
        <taxon>Pseudomonadati</taxon>
        <taxon>Pseudomonadota</taxon>
        <taxon>Gammaproteobacteria</taxon>
        <taxon>Enterobacterales</taxon>
        <taxon>Enterobacteriaceae</taxon>
        <taxon>Escherichia</taxon>
    </lineage>
</organism>
<dbReference type="Proteomes" id="UP000005056">
    <property type="component" value="Unassembled WGS sequence"/>
</dbReference>
<accession>A0AAN3M4H1</accession>
<dbReference type="EMBL" id="ADWQ01000080">
    <property type="protein sequence ID" value="EFU32447.1"/>
    <property type="molecule type" value="Genomic_DNA"/>
</dbReference>